<keyword evidence="3" id="KW-1185">Reference proteome</keyword>
<dbReference type="SUPFAM" id="SSF47473">
    <property type="entry name" value="EF-hand"/>
    <property type="match status" value="1"/>
</dbReference>
<evidence type="ECO:0000313" key="2">
    <source>
        <dbReference type="EMBL" id="CAD7014731.1"/>
    </source>
</evidence>
<gene>
    <name evidence="2" type="ORF">CCAP1982_LOCUS22710</name>
</gene>
<accession>A0A811VI18</accession>
<protein>
    <submittedName>
        <fullName evidence="2">(Mediterranean fruit fly) hypothetical protein</fullName>
    </submittedName>
</protein>
<dbReference type="InterPro" id="IPR029477">
    <property type="entry name" value="DAG_kinase_typeI_N"/>
</dbReference>
<reference evidence="2" key="1">
    <citation type="submission" date="2020-11" db="EMBL/GenBank/DDBJ databases">
        <authorList>
            <person name="Whitehead M."/>
        </authorList>
    </citation>
    <scope>NUCLEOTIDE SEQUENCE</scope>
    <source>
        <strain evidence="2">EGII</strain>
    </source>
</reference>
<feature type="domain" description="Diacylglycerol kinase type I N-terminal" evidence="1">
    <location>
        <begin position="7"/>
        <end position="49"/>
    </location>
</feature>
<organism evidence="2 3">
    <name type="scientific">Ceratitis capitata</name>
    <name type="common">Mediterranean fruit fly</name>
    <name type="synonym">Tephritis capitata</name>
    <dbReference type="NCBI Taxonomy" id="7213"/>
    <lineage>
        <taxon>Eukaryota</taxon>
        <taxon>Metazoa</taxon>
        <taxon>Ecdysozoa</taxon>
        <taxon>Arthropoda</taxon>
        <taxon>Hexapoda</taxon>
        <taxon>Insecta</taxon>
        <taxon>Pterygota</taxon>
        <taxon>Neoptera</taxon>
        <taxon>Endopterygota</taxon>
        <taxon>Diptera</taxon>
        <taxon>Brachycera</taxon>
        <taxon>Muscomorpha</taxon>
        <taxon>Tephritoidea</taxon>
        <taxon>Tephritidae</taxon>
        <taxon>Ceratitis</taxon>
        <taxon>Ceratitis</taxon>
    </lineage>
</organism>
<dbReference type="Proteomes" id="UP000606786">
    <property type="component" value="Unassembled WGS sequence"/>
</dbReference>
<dbReference type="InterPro" id="IPR038199">
    <property type="entry name" value="DGK_typeI_N_sf"/>
</dbReference>
<proteinExistence type="predicted"/>
<dbReference type="EMBL" id="CAJHJT010000056">
    <property type="protein sequence ID" value="CAD7014731.1"/>
    <property type="molecule type" value="Genomic_DNA"/>
</dbReference>
<dbReference type="Pfam" id="PF14513">
    <property type="entry name" value="DAG_kinase_N"/>
    <property type="match status" value="1"/>
</dbReference>
<name>A0A811VI18_CERCA</name>
<evidence type="ECO:0000313" key="3">
    <source>
        <dbReference type="Proteomes" id="UP000606786"/>
    </source>
</evidence>
<dbReference type="Gene3D" id="1.10.238.110">
    <property type="entry name" value="Diacylglycerol kinase alpha"/>
    <property type="match status" value="1"/>
</dbReference>
<dbReference type="AlphaFoldDB" id="A0A811VI18"/>
<evidence type="ECO:0000259" key="1">
    <source>
        <dbReference type="Pfam" id="PF14513"/>
    </source>
</evidence>
<dbReference type="OrthoDB" id="242257at2759"/>
<comment type="caution">
    <text evidence="2">The sequence shown here is derived from an EMBL/GenBank/DDBJ whole genome shotgun (WGS) entry which is preliminary data.</text>
</comment>
<dbReference type="InterPro" id="IPR011992">
    <property type="entry name" value="EF-hand-dom_pair"/>
</dbReference>
<sequence length="91" mass="10525">MSATSHKWDKLSPREFQQLQELASYSTRKLQDVLQEFCSTSPSPKFNPDGVKQDSKVLIECDDLMNHFFQVEQKELTNDSKSCQNPGLRKM</sequence>